<sequence length="1296" mass="146964">MAASSADIEEFLSGPLVAWLSTCVKKPEALQVYETFFDGSPLNEVLLRIDPEPSHPVPTITNLQGLSIVVARIKIFHSIIKNVKSIYEDELGQFVIALPDCVTLGKSPGSQQALENLRLLLLLLLGCAVQGPTKEHFITKIKELPLETQHDIVECIKQVTNDQSVVLTEDATEQPSDKLYVHLRSLASERDVLFHSWIVDLGQETTATGVSIAAEGVHSNHLAIELADWKARLRKQRQELDEKNELLTECREELEHANQLISKLKTENGDLTVEARKGKLYRDEVDAMREKAERADKLETEVQRYRERLADAEFYKVRVDELREDNRLLLETREMLEVQLTRARKRSERVLELEAELLTAKQNINDIALERDAVKEKLQELIDENIQLQQVTKDALHETNTSLSLDSEAEEPNSGDNSLSEQLTNNAQTRALKLELENRRLLSTIDSLKEQSFHESSKKILDLEKEKKKFMLKVEQLQENVERMTTQNSELENLFRNALQENRKLQDSLDTGKILSDRQTQELQNEKTKINELEKNVEAVTKEKQRLQSFCDTIRKRADDAEKSLSQVNERVAVLQVEADRVKNVEKECEELTGKLSVVEKEHNGMQKEVTRLKEVIEAKDVSLDQSAEKCEKLETNITKLIKEKELNIAQIEKLHDYEKRTQELQSQTAIYTETISALQKDLIGEKINSEKLKTCLEKIGLNPNLAENDDLSIIIENILKNPEIANRITVLLKDRIYNVDPNESGCAKCSGTLDSLESDLLTQTEQVVSSISAEWNKQCEKLCSELTNMQQLNKQLQTENARMQVSIATLTSQVNSLTAQQTALQLANSQLVAEKEELAEQQKIQNNQHDTLLLDQVTIRTLHEQLSAEYEELKVEQESLKKLNRDLRCELRTIKDKNLAGEKKILTLEQEKEALRNESKSLSNLRAEHSKLKDDFRNLFTANERLKSEYRGLQEEYRTLKSETGRLRLGNTEMQGELNSRSDLVAGLQLDNAKLQQKCDMLFEMNHSLDADRRALMDHVSQLLSQYHSLLTHSLEDKQHYHLEEKLFTDKLNNLCRQKEKLEEKIMEHYRKLDNASAKKKSFGATLVRRVRKAGSDIINKTSRNRRSWHDDGRLAQSPFVLSGTGSGESAGNDSDNSVEDPTLRTADQPARKGSGSLHGHKPRDEIALRRSHRDLSSHRNSIAGDPLYSSREPGSALSLGSVGTRRTVYLSEDEPPVTSTPAPQNAAPLLVFNRISTVIGAEPQRSASTPNPGDEGGVVTNATTREKEANTTADNKKKADGAKENAIWYEYGCV</sequence>
<dbReference type="PANTHER" id="PTHR18947:SF28">
    <property type="entry name" value="GIRDIN, ISOFORM A"/>
    <property type="match status" value="1"/>
</dbReference>
<dbReference type="Proteomes" id="UP001458880">
    <property type="component" value="Unassembled WGS sequence"/>
</dbReference>
<keyword evidence="8" id="KW-1185">Reference proteome</keyword>
<dbReference type="InterPro" id="IPR036872">
    <property type="entry name" value="CH_dom_sf"/>
</dbReference>
<evidence type="ECO:0000259" key="6">
    <source>
        <dbReference type="Pfam" id="PF19047"/>
    </source>
</evidence>
<dbReference type="Gene3D" id="1.10.287.1490">
    <property type="match status" value="1"/>
</dbReference>
<comment type="subcellular location">
    <subcellularLocation>
        <location evidence="1">Cytoplasm</location>
    </subcellularLocation>
</comment>
<evidence type="ECO:0000256" key="5">
    <source>
        <dbReference type="SAM" id="MobiDB-lite"/>
    </source>
</evidence>
<feature type="compositionally biased region" description="Polar residues" evidence="5">
    <location>
        <begin position="414"/>
        <end position="423"/>
    </location>
</feature>
<name>A0AAW1J2U5_POPJA</name>
<dbReference type="Pfam" id="PF19047">
    <property type="entry name" value="HOOK_N"/>
    <property type="match status" value="1"/>
</dbReference>
<organism evidence="7 8">
    <name type="scientific">Popillia japonica</name>
    <name type="common">Japanese beetle</name>
    <dbReference type="NCBI Taxonomy" id="7064"/>
    <lineage>
        <taxon>Eukaryota</taxon>
        <taxon>Metazoa</taxon>
        <taxon>Ecdysozoa</taxon>
        <taxon>Arthropoda</taxon>
        <taxon>Hexapoda</taxon>
        <taxon>Insecta</taxon>
        <taxon>Pterygota</taxon>
        <taxon>Neoptera</taxon>
        <taxon>Endopterygota</taxon>
        <taxon>Coleoptera</taxon>
        <taxon>Polyphaga</taxon>
        <taxon>Scarabaeiformia</taxon>
        <taxon>Scarabaeidae</taxon>
        <taxon>Rutelinae</taxon>
        <taxon>Popillia</taxon>
    </lineage>
</organism>
<accession>A0AAW1J2U5</accession>
<comment type="caution">
    <text evidence="7">The sequence shown here is derived from an EMBL/GenBank/DDBJ whole genome shotgun (WGS) entry which is preliminary data.</text>
</comment>
<dbReference type="GO" id="GO:0031122">
    <property type="term" value="P:cytoplasmic microtubule organization"/>
    <property type="evidence" value="ECO:0007669"/>
    <property type="project" value="TreeGrafter"/>
</dbReference>
<feature type="compositionally biased region" description="Basic and acidic residues" evidence="5">
    <location>
        <begin position="1266"/>
        <end position="1283"/>
    </location>
</feature>
<feature type="coiled-coil region" evidence="4">
    <location>
        <begin position="780"/>
        <end position="964"/>
    </location>
</feature>
<dbReference type="GO" id="GO:0005737">
    <property type="term" value="C:cytoplasm"/>
    <property type="evidence" value="ECO:0007669"/>
    <property type="project" value="UniProtKB-SubCell"/>
</dbReference>
<gene>
    <name evidence="7" type="ORF">QE152_g31401</name>
</gene>
<feature type="coiled-coil region" evidence="4">
    <location>
        <begin position="431"/>
        <end position="644"/>
    </location>
</feature>
<reference evidence="7 8" key="1">
    <citation type="journal article" date="2024" name="BMC Genomics">
        <title>De novo assembly and annotation of Popillia japonica's genome with initial clues to its potential as an invasive pest.</title>
        <authorList>
            <person name="Cucini C."/>
            <person name="Boschi S."/>
            <person name="Funari R."/>
            <person name="Cardaioli E."/>
            <person name="Iannotti N."/>
            <person name="Marturano G."/>
            <person name="Paoli F."/>
            <person name="Bruttini M."/>
            <person name="Carapelli A."/>
            <person name="Frati F."/>
            <person name="Nardi F."/>
        </authorList>
    </citation>
    <scope>NUCLEOTIDE SEQUENCE [LARGE SCALE GENOMIC DNA]</scope>
    <source>
        <strain evidence="7">DMR45628</strain>
    </source>
</reference>
<dbReference type="GO" id="GO:0051959">
    <property type="term" value="F:dynein light intermediate chain binding"/>
    <property type="evidence" value="ECO:0007669"/>
    <property type="project" value="TreeGrafter"/>
</dbReference>
<feature type="compositionally biased region" description="Basic and acidic residues" evidence="5">
    <location>
        <begin position="1164"/>
        <end position="1179"/>
    </location>
</feature>
<protein>
    <submittedName>
        <fullName evidence="7">HOOK domain</fullName>
    </submittedName>
</protein>
<dbReference type="GO" id="GO:0005813">
    <property type="term" value="C:centrosome"/>
    <property type="evidence" value="ECO:0007669"/>
    <property type="project" value="TreeGrafter"/>
</dbReference>
<feature type="region of interest" description="Disordered" evidence="5">
    <location>
        <begin position="403"/>
        <end position="423"/>
    </location>
</feature>
<dbReference type="SUPFAM" id="SSF116907">
    <property type="entry name" value="Hook domain"/>
    <property type="match status" value="1"/>
</dbReference>
<dbReference type="GO" id="GO:0030705">
    <property type="term" value="P:cytoskeleton-dependent intracellular transport"/>
    <property type="evidence" value="ECO:0007669"/>
    <property type="project" value="InterPro"/>
</dbReference>
<keyword evidence="2" id="KW-0963">Cytoplasm</keyword>
<dbReference type="EMBL" id="JASPKY010000443">
    <property type="protein sequence ID" value="KAK9696712.1"/>
    <property type="molecule type" value="Genomic_DNA"/>
</dbReference>
<dbReference type="InterPro" id="IPR043936">
    <property type="entry name" value="HOOK_N"/>
</dbReference>
<feature type="coiled-coil region" evidence="4">
    <location>
        <begin position="1046"/>
        <end position="1080"/>
    </location>
</feature>
<evidence type="ECO:0000256" key="3">
    <source>
        <dbReference type="ARBA" id="ARBA00023054"/>
    </source>
</evidence>
<evidence type="ECO:0000256" key="4">
    <source>
        <dbReference type="SAM" id="Coils"/>
    </source>
</evidence>
<evidence type="ECO:0000256" key="1">
    <source>
        <dbReference type="ARBA" id="ARBA00004496"/>
    </source>
</evidence>
<dbReference type="GO" id="GO:0008017">
    <property type="term" value="F:microtubule binding"/>
    <property type="evidence" value="ECO:0007669"/>
    <property type="project" value="TreeGrafter"/>
</dbReference>
<dbReference type="Gene3D" id="1.10.418.10">
    <property type="entry name" value="Calponin-like domain"/>
    <property type="match status" value="1"/>
</dbReference>
<feature type="domain" description="HOOK N-terminal" evidence="6">
    <location>
        <begin position="16"/>
        <end position="157"/>
    </location>
</feature>
<evidence type="ECO:0000256" key="2">
    <source>
        <dbReference type="ARBA" id="ARBA00022490"/>
    </source>
</evidence>
<feature type="region of interest" description="Disordered" evidence="5">
    <location>
        <begin position="1099"/>
        <end position="1202"/>
    </location>
</feature>
<feature type="region of interest" description="Disordered" evidence="5">
    <location>
        <begin position="1244"/>
        <end position="1283"/>
    </location>
</feature>
<keyword evidence="3 4" id="KW-0175">Coiled coil</keyword>
<evidence type="ECO:0000313" key="7">
    <source>
        <dbReference type="EMBL" id="KAK9696712.1"/>
    </source>
</evidence>
<dbReference type="PANTHER" id="PTHR18947">
    <property type="entry name" value="HOOK PROTEINS"/>
    <property type="match status" value="1"/>
</dbReference>
<evidence type="ECO:0000313" key="8">
    <source>
        <dbReference type="Proteomes" id="UP001458880"/>
    </source>
</evidence>
<feature type="coiled-coil region" evidence="4">
    <location>
        <begin position="226"/>
        <end position="391"/>
    </location>
</feature>
<proteinExistence type="predicted"/>